<dbReference type="EMBL" id="CADCWC010000270">
    <property type="protein sequence ID" value="CAA9540324.1"/>
    <property type="molecule type" value="Genomic_DNA"/>
</dbReference>
<dbReference type="Pfam" id="PF03780">
    <property type="entry name" value="Asp23"/>
    <property type="match status" value="1"/>
</dbReference>
<organism evidence="2">
    <name type="scientific">uncultured Thermoleophilia bacterium</name>
    <dbReference type="NCBI Taxonomy" id="1497501"/>
    <lineage>
        <taxon>Bacteria</taxon>
        <taxon>Bacillati</taxon>
        <taxon>Actinomycetota</taxon>
        <taxon>Thermoleophilia</taxon>
        <taxon>environmental samples</taxon>
    </lineage>
</organism>
<evidence type="ECO:0000313" key="2">
    <source>
        <dbReference type="EMBL" id="CAA9540324.1"/>
    </source>
</evidence>
<dbReference type="AlphaFoldDB" id="A0A6J4U6G0"/>
<name>A0A6J4U6G0_9ACTN</name>
<protein>
    <recommendedName>
        <fullName evidence="3">Alkaline shock protein 23</fullName>
    </recommendedName>
</protein>
<comment type="similarity">
    <text evidence="1">Belongs to the asp23 family.</text>
</comment>
<sequence length="110" mass="11669">MSDHPLIRREGDLQWEITQEALDAAAAAAATSVEGVEVPDRRLAGALRRTHAVEVAETSLRVSLGVVCRYGVVLPTAGAAVQAVVAERLARLTGLEVERVDVTVLAVTRT</sequence>
<evidence type="ECO:0000256" key="1">
    <source>
        <dbReference type="ARBA" id="ARBA00005721"/>
    </source>
</evidence>
<evidence type="ECO:0008006" key="3">
    <source>
        <dbReference type="Google" id="ProtNLM"/>
    </source>
</evidence>
<reference evidence="2" key="1">
    <citation type="submission" date="2020-02" db="EMBL/GenBank/DDBJ databases">
        <authorList>
            <person name="Meier V. D."/>
        </authorList>
    </citation>
    <scope>NUCLEOTIDE SEQUENCE</scope>
    <source>
        <strain evidence="2">AVDCRST_MAG79</strain>
    </source>
</reference>
<dbReference type="InterPro" id="IPR005531">
    <property type="entry name" value="Asp23"/>
</dbReference>
<proteinExistence type="inferred from homology"/>
<gene>
    <name evidence="2" type="ORF">AVDCRST_MAG79-1800</name>
</gene>
<accession>A0A6J4U6G0</accession>